<accession>A0A078M5L8</accession>
<evidence type="ECO:0000256" key="10">
    <source>
        <dbReference type="ARBA" id="ARBA00022909"/>
    </source>
</evidence>
<dbReference type="STRING" id="1461582.BN1048_01817"/>
<reference evidence="15 16" key="1">
    <citation type="submission" date="2014-07" db="EMBL/GenBank/DDBJ databases">
        <authorList>
            <person name="Urmite Genomes Urmite Genomes"/>
        </authorList>
    </citation>
    <scope>NUCLEOTIDE SEQUENCE [LARGE SCALE GENOMIC DNA]</scope>
    <source>
        <strain evidence="15 16">13MG44_air</strain>
    </source>
</reference>
<dbReference type="EC" id="2.5.1.15" evidence="5 13"/>
<dbReference type="NCBIfam" id="TIGR01496">
    <property type="entry name" value="DHPS"/>
    <property type="match status" value="1"/>
</dbReference>
<dbReference type="GO" id="GO:0005829">
    <property type="term" value="C:cytosol"/>
    <property type="evidence" value="ECO:0007669"/>
    <property type="project" value="TreeGrafter"/>
</dbReference>
<keyword evidence="16" id="KW-1185">Reference proteome</keyword>
<dbReference type="PROSITE" id="PS00793">
    <property type="entry name" value="DHPS_2"/>
    <property type="match status" value="1"/>
</dbReference>
<evidence type="ECO:0000313" key="16">
    <source>
        <dbReference type="Proteomes" id="UP000044136"/>
    </source>
</evidence>
<evidence type="ECO:0000256" key="7">
    <source>
        <dbReference type="ARBA" id="ARBA00022679"/>
    </source>
</evidence>
<comment type="similarity">
    <text evidence="4 13">Belongs to the DHPS family.</text>
</comment>
<dbReference type="PANTHER" id="PTHR20941:SF1">
    <property type="entry name" value="FOLIC ACID SYNTHESIS PROTEIN FOL1"/>
    <property type="match status" value="1"/>
</dbReference>
<dbReference type="FunFam" id="3.20.20.20:FF:000006">
    <property type="entry name" value="Dihydropteroate synthase"/>
    <property type="match status" value="1"/>
</dbReference>
<evidence type="ECO:0000256" key="9">
    <source>
        <dbReference type="ARBA" id="ARBA00022842"/>
    </source>
</evidence>
<dbReference type="Gene3D" id="3.20.20.20">
    <property type="entry name" value="Dihydropteroate synthase-like"/>
    <property type="match status" value="1"/>
</dbReference>
<evidence type="ECO:0000313" key="15">
    <source>
        <dbReference type="EMBL" id="CEA02718.1"/>
    </source>
</evidence>
<feature type="domain" description="Pterin-binding" evidence="14">
    <location>
        <begin position="4"/>
        <end position="254"/>
    </location>
</feature>
<dbReference type="Pfam" id="PF00809">
    <property type="entry name" value="Pterin_bind"/>
    <property type="match status" value="1"/>
</dbReference>
<evidence type="ECO:0000256" key="3">
    <source>
        <dbReference type="ARBA" id="ARBA00004763"/>
    </source>
</evidence>
<organism evidence="15 16">
    <name type="scientific">Jeotgalicoccus saudimassiliensis</name>
    <dbReference type="NCBI Taxonomy" id="1461582"/>
    <lineage>
        <taxon>Bacteria</taxon>
        <taxon>Bacillati</taxon>
        <taxon>Bacillota</taxon>
        <taxon>Bacilli</taxon>
        <taxon>Bacillales</taxon>
        <taxon>Staphylococcaceae</taxon>
        <taxon>Jeotgalicoccus</taxon>
    </lineage>
</organism>
<keyword evidence="8 13" id="KW-0479">Metal-binding</keyword>
<dbReference type="PROSITE" id="PS50972">
    <property type="entry name" value="PTERIN_BINDING"/>
    <property type="match status" value="1"/>
</dbReference>
<dbReference type="EMBL" id="CCSE01000001">
    <property type="protein sequence ID" value="CEA02718.1"/>
    <property type="molecule type" value="Genomic_DNA"/>
</dbReference>
<sequence length="265" mass="29237">MGRLKVMGILNTTPDSFSDGGKYNSVEAAVHRAREMVEEGVDIIDIGGYSTRPGGYTEITAETEIERTVPVVKAIREAGITVDISVDTFRSEVARAVLEAGATMINDQWRGIYDEKILDVAAAFDAPIFLMHNNNHSTYNNVTEDMIRELKESADLALKHGVKKENIWLDPGIGFVKSREEDFEVMRNLKQLTAEGYPVLLATSRKRMVKELIGGETDADDRDAGTLATTIIGIEAGVKAVRVHNVKMNRQAADVYMKLKGDYNG</sequence>
<evidence type="ECO:0000256" key="6">
    <source>
        <dbReference type="ARBA" id="ARBA00016919"/>
    </source>
</evidence>
<dbReference type="eggNOG" id="COG0294">
    <property type="taxonomic scope" value="Bacteria"/>
</dbReference>
<evidence type="ECO:0000259" key="14">
    <source>
        <dbReference type="PROSITE" id="PS50972"/>
    </source>
</evidence>
<name>A0A078M5L8_9STAP</name>
<dbReference type="CDD" id="cd00739">
    <property type="entry name" value="DHPS"/>
    <property type="match status" value="1"/>
</dbReference>
<dbReference type="GO" id="GO:0004156">
    <property type="term" value="F:dihydropteroate synthase activity"/>
    <property type="evidence" value="ECO:0007669"/>
    <property type="project" value="UniProtKB-EC"/>
</dbReference>
<gene>
    <name evidence="15" type="primary">folP</name>
    <name evidence="15" type="ORF">BN1048_01817</name>
</gene>
<evidence type="ECO:0000256" key="4">
    <source>
        <dbReference type="ARBA" id="ARBA00009503"/>
    </source>
</evidence>
<dbReference type="GO" id="GO:0046872">
    <property type="term" value="F:metal ion binding"/>
    <property type="evidence" value="ECO:0007669"/>
    <property type="project" value="UniProtKB-KW"/>
</dbReference>
<dbReference type="Proteomes" id="UP000044136">
    <property type="component" value="Unassembled WGS sequence"/>
</dbReference>
<protein>
    <recommendedName>
        <fullName evidence="6 13">Dihydropteroate synthase</fullName>
        <shortName evidence="13">DHPS</shortName>
        <ecNumber evidence="5 13">2.5.1.15</ecNumber>
    </recommendedName>
    <alternativeName>
        <fullName evidence="11 13">Dihydropteroate pyrophosphorylase</fullName>
    </alternativeName>
</protein>
<dbReference type="PROSITE" id="PS00792">
    <property type="entry name" value="DHPS_1"/>
    <property type="match status" value="1"/>
</dbReference>
<evidence type="ECO:0000256" key="11">
    <source>
        <dbReference type="ARBA" id="ARBA00030193"/>
    </source>
</evidence>
<comment type="catalytic activity">
    <reaction evidence="1">
        <text>(7,8-dihydropterin-6-yl)methyl diphosphate + 4-aminobenzoate = 7,8-dihydropteroate + diphosphate</text>
        <dbReference type="Rhea" id="RHEA:19949"/>
        <dbReference type="ChEBI" id="CHEBI:17836"/>
        <dbReference type="ChEBI" id="CHEBI:17839"/>
        <dbReference type="ChEBI" id="CHEBI:33019"/>
        <dbReference type="ChEBI" id="CHEBI:72950"/>
        <dbReference type="EC" id="2.5.1.15"/>
    </reaction>
</comment>
<dbReference type="PANTHER" id="PTHR20941">
    <property type="entry name" value="FOLATE SYNTHESIS PROTEINS"/>
    <property type="match status" value="1"/>
</dbReference>
<evidence type="ECO:0000256" key="8">
    <source>
        <dbReference type="ARBA" id="ARBA00022723"/>
    </source>
</evidence>
<comment type="pathway">
    <text evidence="3 13">Cofactor biosynthesis; tetrahydrofolate biosynthesis; 7,8-dihydrofolate from 2-amino-4-hydroxy-6-hydroxymethyl-7,8-dihydropteridine diphosphate and 4-aminobenzoate: step 1/2.</text>
</comment>
<dbReference type="HOGENOM" id="CLU_008023_0_2_9"/>
<dbReference type="InterPro" id="IPR006390">
    <property type="entry name" value="DHP_synth_dom"/>
</dbReference>
<evidence type="ECO:0000256" key="5">
    <source>
        <dbReference type="ARBA" id="ARBA00012458"/>
    </source>
</evidence>
<evidence type="ECO:0000256" key="2">
    <source>
        <dbReference type="ARBA" id="ARBA00001946"/>
    </source>
</evidence>
<evidence type="ECO:0000256" key="13">
    <source>
        <dbReference type="RuleBase" id="RU361205"/>
    </source>
</evidence>
<dbReference type="InterPro" id="IPR045031">
    <property type="entry name" value="DHP_synth-like"/>
</dbReference>
<dbReference type="SUPFAM" id="SSF51717">
    <property type="entry name" value="Dihydropteroate synthetase-like"/>
    <property type="match status" value="1"/>
</dbReference>
<dbReference type="UniPathway" id="UPA00077">
    <property type="reaction ID" value="UER00156"/>
</dbReference>
<dbReference type="GO" id="GO:0046654">
    <property type="term" value="P:tetrahydrofolate biosynthetic process"/>
    <property type="evidence" value="ECO:0007669"/>
    <property type="project" value="UniProtKB-UniPathway"/>
</dbReference>
<comment type="cofactor">
    <cofactor evidence="2 13">
        <name>Mg(2+)</name>
        <dbReference type="ChEBI" id="CHEBI:18420"/>
    </cofactor>
</comment>
<dbReference type="InterPro" id="IPR011005">
    <property type="entry name" value="Dihydropteroate_synth-like_sf"/>
</dbReference>
<evidence type="ECO:0000256" key="1">
    <source>
        <dbReference type="ARBA" id="ARBA00000012"/>
    </source>
</evidence>
<dbReference type="OrthoDB" id="9811744at2"/>
<dbReference type="AlphaFoldDB" id="A0A078M5L8"/>
<keyword evidence="7 13" id="KW-0808">Transferase</keyword>
<keyword evidence="10 13" id="KW-0289">Folate biosynthesis</keyword>
<dbReference type="GO" id="GO:0046656">
    <property type="term" value="P:folic acid biosynthetic process"/>
    <property type="evidence" value="ECO:0007669"/>
    <property type="project" value="UniProtKB-KW"/>
</dbReference>
<evidence type="ECO:0000256" key="12">
    <source>
        <dbReference type="ARBA" id="ARBA00053449"/>
    </source>
</evidence>
<keyword evidence="9 13" id="KW-0460">Magnesium</keyword>
<dbReference type="InterPro" id="IPR000489">
    <property type="entry name" value="Pterin-binding_dom"/>
</dbReference>
<dbReference type="RefSeq" id="WP_035810448.1">
    <property type="nucleotide sequence ID" value="NZ_CCSE01000001.1"/>
</dbReference>
<proteinExistence type="inferred from homology"/>
<comment type="function">
    <text evidence="12 13">Catalyzes the condensation of para-aminobenzoate (pABA) with 6-hydroxymethyl-7,8-dihydropterin diphosphate (DHPt-PP) to form 7,8-dihydropteroate (H2Pte), the immediate precursor of folate derivatives.</text>
</comment>